<gene>
    <name evidence="13" type="ORF">KUTeg_016869</name>
</gene>
<comment type="caution">
    <text evidence="13">The sequence shown here is derived from an EMBL/GenBank/DDBJ whole genome shotgun (WGS) entry which is preliminary data.</text>
</comment>
<evidence type="ECO:0000256" key="10">
    <source>
        <dbReference type="ARBA" id="ARBA00023303"/>
    </source>
</evidence>
<keyword evidence="6" id="KW-0915">Sodium</keyword>
<keyword evidence="10 11" id="KW-0407">Ion channel</keyword>
<evidence type="ECO:0000256" key="9">
    <source>
        <dbReference type="ARBA" id="ARBA00023201"/>
    </source>
</evidence>
<protein>
    <submittedName>
        <fullName evidence="13">Uncharacterized protein</fullName>
    </submittedName>
</protein>
<evidence type="ECO:0000256" key="5">
    <source>
        <dbReference type="ARBA" id="ARBA00022989"/>
    </source>
</evidence>
<evidence type="ECO:0000256" key="7">
    <source>
        <dbReference type="ARBA" id="ARBA00023065"/>
    </source>
</evidence>
<keyword evidence="9 11" id="KW-0739">Sodium transport</keyword>
<feature type="transmembrane region" description="Helical" evidence="12">
    <location>
        <begin position="40"/>
        <end position="61"/>
    </location>
</feature>
<evidence type="ECO:0000256" key="3">
    <source>
        <dbReference type="ARBA" id="ARBA00022461"/>
    </source>
</evidence>
<evidence type="ECO:0000256" key="11">
    <source>
        <dbReference type="RuleBase" id="RU000679"/>
    </source>
</evidence>
<keyword evidence="3 11" id="KW-0894">Sodium channel</keyword>
<keyword evidence="8 12" id="KW-0472">Membrane</keyword>
<dbReference type="PANTHER" id="PTHR11690:SF248">
    <property type="entry name" value="PICKPOCKET 17, ISOFORM A"/>
    <property type="match status" value="1"/>
</dbReference>
<dbReference type="Gene3D" id="2.60.470.10">
    <property type="entry name" value="Acid-sensing ion channels like domains"/>
    <property type="match status" value="1"/>
</dbReference>
<evidence type="ECO:0000256" key="8">
    <source>
        <dbReference type="ARBA" id="ARBA00023136"/>
    </source>
</evidence>
<dbReference type="PANTHER" id="PTHR11690">
    <property type="entry name" value="AMILORIDE-SENSITIVE SODIUM CHANNEL-RELATED"/>
    <property type="match status" value="1"/>
</dbReference>
<sequence length="179" mass="20322">MKNNKDGSFSLKAELKDMAENTTLHGVPKIISAKRVHMKILWAILFVGLSCYLTFSLYQLFGRTVRRSIGHSIEDMLISCSFEGRKCDKSMFNLFQSNEYGNCFSLEHNFNSVRSGPTYGLWLTLNLEVPEYIKNYASGYGIKLVIHEPETYAFPSDEGMIISSGQETIIGLRMINLKI</sequence>
<evidence type="ECO:0000313" key="13">
    <source>
        <dbReference type="EMBL" id="KAJ8306324.1"/>
    </source>
</evidence>
<keyword evidence="14" id="KW-1185">Reference proteome</keyword>
<dbReference type="EMBL" id="JARBDR010000813">
    <property type="protein sequence ID" value="KAJ8306324.1"/>
    <property type="molecule type" value="Genomic_DNA"/>
</dbReference>
<dbReference type="Pfam" id="PF00858">
    <property type="entry name" value="ASC"/>
    <property type="match status" value="2"/>
</dbReference>
<organism evidence="13 14">
    <name type="scientific">Tegillarca granosa</name>
    <name type="common">Malaysian cockle</name>
    <name type="synonym">Anadara granosa</name>
    <dbReference type="NCBI Taxonomy" id="220873"/>
    <lineage>
        <taxon>Eukaryota</taxon>
        <taxon>Metazoa</taxon>
        <taxon>Spiralia</taxon>
        <taxon>Lophotrochozoa</taxon>
        <taxon>Mollusca</taxon>
        <taxon>Bivalvia</taxon>
        <taxon>Autobranchia</taxon>
        <taxon>Pteriomorphia</taxon>
        <taxon>Arcoida</taxon>
        <taxon>Arcoidea</taxon>
        <taxon>Arcidae</taxon>
        <taxon>Tegillarca</taxon>
    </lineage>
</organism>
<keyword evidence="4 11" id="KW-0812">Transmembrane</keyword>
<evidence type="ECO:0000256" key="6">
    <source>
        <dbReference type="ARBA" id="ARBA00023053"/>
    </source>
</evidence>
<evidence type="ECO:0000313" key="14">
    <source>
        <dbReference type="Proteomes" id="UP001217089"/>
    </source>
</evidence>
<comment type="subcellular location">
    <subcellularLocation>
        <location evidence="1">Membrane</location>
        <topology evidence="1">Multi-pass membrane protein</topology>
    </subcellularLocation>
</comment>
<proteinExistence type="inferred from homology"/>
<accession>A0ABQ9EM74</accession>
<evidence type="ECO:0000256" key="4">
    <source>
        <dbReference type="ARBA" id="ARBA00022692"/>
    </source>
</evidence>
<keyword evidence="7 11" id="KW-0406">Ion transport</keyword>
<evidence type="ECO:0000256" key="12">
    <source>
        <dbReference type="SAM" id="Phobius"/>
    </source>
</evidence>
<dbReference type="Proteomes" id="UP001217089">
    <property type="component" value="Unassembled WGS sequence"/>
</dbReference>
<dbReference type="InterPro" id="IPR001873">
    <property type="entry name" value="ENaC"/>
</dbReference>
<evidence type="ECO:0000256" key="2">
    <source>
        <dbReference type="ARBA" id="ARBA00022448"/>
    </source>
</evidence>
<reference evidence="13 14" key="1">
    <citation type="submission" date="2022-12" db="EMBL/GenBank/DDBJ databases">
        <title>Chromosome-level genome of Tegillarca granosa.</title>
        <authorList>
            <person name="Kim J."/>
        </authorList>
    </citation>
    <scope>NUCLEOTIDE SEQUENCE [LARGE SCALE GENOMIC DNA]</scope>
    <source>
        <strain evidence="13">Teg-2019</strain>
        <tissue evidence="13">Adductor muscle</tissue>
    </source>
</reference>
<keyword evidence="5 12" id="KW-1133">Transmembrane helix</keyword>
<evidence type="ECO:0000256" key="1">
    <source>
        <dbReference type="ARBA" id="ARBA00004141"/>
    </source>
</evidence>
<keyword evidence="2 11" id="KW-0813">Transport</keyword>
<name>A0ABQ9EM74_TEGGR</name>
<comment type="similarity">
    <text evidence="11">Belongs to the amiloride-sensitive sodium channel (TC 1.A.6) family.</text>
</comment>